<evidence type="ECO:0000256" key="6">
    <source>
        <dbReference type="ARBA" id="ARBA00022679"/>
    </source>
</evidence>
<dbReference type="Pfam" id="PF16197">
    <property type="entry name" value="KAsynt_C_assoc"/>
    <property type="match status" value="1"/>
</dbReference>
<dbReference type="EC" id="2.3.1.85" evidence="1"/>
<dbReference type="PROSITE" id="PS52004">
    <property type="entry name" value="KS3_2"/>
    <property type="match status" value="1"/>
</dbReference>
<dbReference type="InterPro" id="IPR014030">
    <property type="entry name" value="Ketoacyl_synth_N"/>
</dbReference>
<name>A0A819QT81_9BILA</name>
<evidence type="ECO:0000256" key="13">
    <source>
        <dbReference type="ARBA" id="ARBA00023160"/>
    </source>
</evidence>
<keyword evidence="5" id="KW-0597">Phosphoprotein</keyword>
<sequence>MSLSMSDNIKNNGYHYPDLYSNENDDFVITGVSGRFPEANSIDEFAYNLFNGIDMVTADDRRWPQGQYGLPTRNGKLKEIDRFDAAFFNVHPKQAHNMDPQLRLLLEVTYESICDAGMNPIKLKGTKTGVFIGASGSDAQNAFSSDPQTLEGYSMTGCATSMFANRLSYFFDFKGPSYTVDTACSSSLLALDCALNALRNGSCNAAIVGGVNLCFRPQTSVQFLKLQMLSNDGICRAFDSNDAKRFYATLLHSETNTDGWKKDGITFPNGEMQKNLLENIYKEIHLDPNRIGYVEAHGTGTRAGDPQEMNSITEIFCSKRNQPLLIGSTKSNMGHPEPASGVAALAKLLIAIQDGHIPANLYYNSPNTDISGLSDGRLKVVTEKTKLPNNLMSINSFGFGGANVHAVLEANSNRKENENLSRNEIRLAFACARTIDGCENILKNFKKYENNIELQALIIENSFHPSHTHPYRGFTLLNSYDSSIIVKKCNNERRPVWFVFSGMGTQWSGMGCDLMKLKLFRQSIERSSIILKKYNIDLFKLILSSTPRDLDHPINSFVNIAAIQIALVDCLKTMGIEPDGIVGHSVGELGCAYADGCFTAEETILAAYFRGKCIQEANLPAGGMAAVGLTWEECKQMCPSDIVPACHNAIDTVTISGPKQSIEKFVEELKEKKIFAKEVSCNQVAFHSHYMIDIAPLLKKCLENVIINPPKKRSSKWISSSVPENQWNTSLALTSSPDYHVNNLCSPVLFQEALQYIPSNAIVIELAPHCLLLAILKRSLSTDCIHLNLMKRGTHDHVTYFYSNLGKLYNEGVNLNIMSNYSPVQYPVPVNVPFISPLIAAQ</sequence>
<dbReference type="GO" id="GO:0004312">
    <property type="term" value="F:fatty acid synthase activity"/>
    <property type="evidence" value="ECO:0007669"/>
    <property type="project" value="UniProtKB-EC"/>
</dbReference>
<keyword evidence="13" id="KW-0275">Fatty acid biosynthesis</keyword>
<evidence type="ECO:0000256" key="11">
    <source>
        <dbReference type="ARBA" id="ARBA00023027"/>
    </source>
</evidence>
<evidence type="ECO:0000256" key="5">
    <source>
        <dbReference type="ARBA" id="ARBA00022553"/>
    </source>
</evidence>
<dbReference type="PROSITE" id="PS00606">
    <property type="entry name" value="KS3_1"/>
    <property type="match status" value="1"/>
</dbReference>
<dbReference type="Gene3D" id="3.30.70.3290">
    <property type="match status" value="1"/>
</dbReference>
<dbReference type="Gene3D" id="3.40.366.10">
    <property type="entry name" value="Malonyl-Coenzyme A Acyl Carrier Protein, domain 2"/>
    <property type="match status" value="1"/>
</dbReference>
<dbReference type="Pfam" id="PF00698">
    <property type="entry name" value="Acyl_transf_1"/>
    <property type="match status" value="1"/>
</dbReference>
<dbReference type="SUPFAM" id="SSF53901">
    <property type="entry name" value="Thiolase-like"/>
    <property type="match status" value="1"/>
</dbReference>
<protein>
    <recommendedName>
        <fullName evidence="2">Fatty acid synthase</fullName>
        <ecNumber evidence="1">2.3.1.85</ecNumber>
    </recommendedName>
</protein>
<keyword evidence="6" id="KW-0808">Transferase</keyword>
<comment type="catalytic activity">
    <reaction evidence="15">
        <text>acetyl-CoA + n malonyl-CoA + 2n NADPH + 2n H(+) = a long-chain fatty acid + (n+1) CoA + n CO2 + 2n NADP(+).</text>
        <dbReference type="EC" id="2.3.1.85"/>
    </reaction>
</comment>
<dbReference type="InterPro" id="IPR016036">
    <property type="entry name" value="Malonyl_transacylase_ACP-bd"/>
</dbReference>
<evidence type="ECO:0000256" key="9">
    <source>
        <dbReference type="ARBA" id="ARBA00022857"/>
    </source>
</evidence>
<dbReference type="Pfam" id="PF00109">
    <property type="entry name" value="ketoacyl-synt"/>
    <property type="match status" value="1"/>
</dbReference>
<dbReference type="Gene3D" id="3.40.47.10">
    <property type="match status" value="1"/>
</dbReference>
<dbReference type="Pfam" id="PF02801">
    <property type="entry name" value="Ketoacyl-synt_C"/>
    <property type="match status" value="1"/>
</dbReference>
<dbReference type="InterPro" id="IPR020841">
    <property type="entry name" value="PKS_Beta-ketoAc_synthase_dom"/>
</dbReference>
<evidence type="ECO:0000259" key="16">
    <source>
        <dbReference type="PROSITE" id="PS52004"/>
    </source>
</evidence>
<dbReference type="GO" id="GO:0016787">
    <property type="term" value="F:hydrolase activity"/>
    <property type="evidence" value="ECO:0007669"/>
    <property type="project" value="UniProtKB-KW"/>
</dbReference>
<accession>A0A819QT81</accession>
<dbReference type="InterPro" id="IPR001227">
    <property type="entry name" value="Ac_transferase_dom_sf"/>
</dbReference>
<dbReference type="GO" id="GO:0004315">
    <property type="term" value="F:3-oxoacyl-[acyl-carrier-protein] synthase activity"/>
    <property type="evidence" value="ECO:0007669"/>
    <property type="project" value="InterPro"/>
</dbReference>
<keyword evidence="11" id="KW-0520">NAD</keyword>
<dbReference type="InterPro" id="IPR014031">
    <property type="entry name" value="Ketoacyl_synth_C"/>
</dbReference>
<dbReference type="SMART" id="SM00827">
    <property type="entry name" value="PKS_AT"/>
    <property type="match status" value="1"/>
</dbReference>
<dbReference type="InterPro" id="IPR016039">
    <property type="entry name" value="Thiolase-like"/>
</dbReference>
<keyword evidence="3" id="KW-0596">Phosphopantetheine</keyword>
<keyword evidence="8" id="KW-0276">Fatty acid metabolism</keyword>
<dbReference type="EMBL" id="CAJOBD010005413">
    <property type="protein sequence ID" value="CAF4030398.1"/>
    <property type="molecule type" value="Genomic_DNA"/>
</dbReference>
<proteinExistence type="predicted"/>
<keyword evidence="7" id="KW-0378">Hydrolase</keyword>
<feature type="domain" description="Ketosynthase family 3 (KS3)" evidence="16">
    <location>
        <begin position="24"/>
        <end position="410"/>
    </location>
</feature>
<evidence type="ECO:0000256" key="12">
    <source>
        <dbReference type="ARBA" id="ARBA00023098"/>
    </source>
</evidence>
<keyword evidence="4" id="KW-0444">Lipid biosynthesis</keyword>
<evidence type="ECO:0000256" key="15">
    <source>
        <dbReference type="ARBA" id="ARBA00044883"/>
    </source>
</evidence>
<comment type="caution">
    <text evidence="17">The sequence shown here is derived from an EMBL/GenBank/DDBJ whole genome shotgun (WGS) entry which is preliminary data.</text>
</comment>
<dbReference type="PANTHER" id="PTHR43775:SF7">
    <property type="entry name" value="FATTY ACID SYNTHASE"/>
    <property type="match status" value="1"/>
</dbReference>
<feature type="non-terminal residue" evidence="17">
    <location>
        <position position="842"/>
    </location>
</feature>
<evidence type="ECO:0000256" key="14">
    <source>
        <dbReference type="ARBA" id="ARBA00023268"/>
    </source>
</evidence>
<organism evidence="17 18">
    <name type="scientific">Rotaria sordida</name>
    <dbReference type="NCBI Taxonomy" id="392033"/>
    <lineage>
        <taxon>Eukaryota</taxon>
        <taxon>Metazoa</taxon>
        <taxon>Spiralia</taxon>
        <taxon>Gnathifera</taxon>
        <taxon>Rotifera</taxon>
        <taxon>Eurotatoria</taxon>
        <taxon>Bdelloidea</taxon>
        <taxon>Philodinida</taxon>
        <taxon>Philodinidae</taxon>
        <taxon>Rotaria</taxon>
    </lineage>
</organism>
<dbReference type="InterPro" id="IPR050091">
    <property type="entry name" value="PKS_NRPS_Biosynth_Enz"/>
</dbReference>
<dbReference type="GO" id="GO:0006633">
    <property type="term" value="P:fatty acid biosynthetic process"/>
    <property type="evidence" value="ECO:0007669"/>
    <property type="project" value="UniProtKB-UniPathway"/>
</dbReference>
<dbReference type="GO" id="GO:0016491">
    <property type="term" value="F:oxidoreductase activity"/>
    <property type="evidence" value="ECO:0007669"/>
    <property type="project" value="UniProtKB-KW"/>
</dbReference>
<evidence type="ECO:0000256" key="3">
    <source>
        <dbReference type="ARBA" id="ARBA00022450"/>
    </source>
</evidence>
<evidence type="ECO:0000256" key="10">
    <source>
        <dbReference type="ARBA" id="ARBA00023002"/>
    </source>
</evidence>
<gene>
    <name evidence="17" type="ORF">JBS370_LOCUS27921</name>
</gene>
<reference evidence="17" key="1">
    <citation type="submission" date="2021-02" db="EMBL/GenBank/DDBJ databases">
        <authorList>
            <person name="Nowell W R."/>
        </authorList>
    </citation>
    <scope>NUCLEOTIDE SEQUENCE</scope>
</reference>
<dbReference type="SUPFAM" id="SSF55048">
    <property type="entry name" value="Probable ACP-binding domain of malonyl-CoA ACP transacylase"/>
    <property type="match status" value="1"/>
</dbReference>
<evidence type="ECO:0000313" key="17">
    <source>
        <dbReference type="EMBL" id="CAF4030398.1"/>
    </source>
</evidence>
<evidence type="ECO:0000256" key="1">
    <source>
        <dbReference type="ARBA" id="ARBA00012873"/>
    </source>
</evidence>
<dbReference type="InterPro" id="IPR014043">
    <property type="entry name" value="Acyl_transferase_dom"/>
</dbReference>
<evidence type="ECO:0000256" key="2">
    <source>
        <dbReference type="ARBA" id="ARBA00018769"/>
    </source>
</evidence>
<evidence type="ECO:0000256" key="8">
    <source>
        <dbReference type="ARBA" id="ARBA00022832"/>
    </source>
</evidence>
<dbReference type="PANTHER" id="PTHR43775">
    <property type="entry name" value="FATTY ACID SYNTHASE"/>
    <property type="match status" value="1"/>
</dbReference>
<dbReference type="SMART" id="SM00825">
    <property type="entry name" value="PKS_KS"/>
    <property type="match status" value="1"/>
</dbReference>
<dbReference type="InterPro" id="IPR032821">
    <property type="entry name" value="PKS_assoc"/>
</dbReference>
<dbReference type="UniPathway" id="UPA00094"/>
<evidence type="ECO:0000256" key="4">
    <source>
        <dbReference type="ARBA" id="ARBA00022516"/>
    </source>
</evidence>
<dbReference type="InterPro" id="IPR016035">
    <property type="entry name" value="Acyl_Trfase/lysoPLipase"/>
</dbReference>
<evidence type="ECO:0000313" key="18">
    <source>
        <dbReference type="Proteomes" id="UP000663836"/>
    </source>
</evidence>
<evidence type="ECO:0000256" key="7">
    <source>
        <dbReference type="ARBA" id="ARBA00022801"/>
    </source>
</evidence>
<keyword evidence="10" id="KW-0560">Oxidoreductase</keyword>
<dbReference type="CDD" id="cd00833">
    <property type="entry name" value="PKS"/>
    <property type="match status" value="1"/>
</dbReference>
<dbReference type="InterPro" id="IPR018201">
    <property type="entry name" value="Ketoacyl_synth_AS"/>
</dbReference>
<keyword evidence="12" id="KW-0443">Lipid metabolism</keyword>
<dbReference type="AlphaFoldDB" id="A0A819QT81"/>
<dbReference type="SUPFAM" id="SSF52151">
    <property type="entry name" value="FabD/lysophospholipase-like"/>
    <property type="match status" value="1"/>
</dbReference>
<keyword evidence="14" id="KW-0511">Multifunctional enzyme</keyword>
<keyword evidence="9" id="KW-0521">NADP</keyword>
<dbReference type="Proteomes" id="UP000663836">
    <property type="component" value="Unassembled WGS sequence"/>
</dbReference>